<gene>
    <name evidence="2" type="ORF">CVV65_13065</name>
</gene>
<dbReference type="GO" id="GO:0016757">
    <property type="term" value="F:glycosyltransferase activity"/>
    <property type="evidence" value="ECO:0007669"/>
    <property type="project" value="InterPro"/>
</dbReference>
<protein>
    <recommendedName>
        <fullName evidence="1">Glycosyl transferase family 1 domain-containing protein</fullName>
    </recommendedName>
</protein>
<dbReference type="PANTHER" id="PTHR46660:SF2">
    <property type="entry name" value="GLYCOSYLTRANSFERASE 1 DOMAIN-CONTAINING PROTEIN 1"/>
    <property type="match status" value="1"/>
</dbReference>
<evidence type="ECO:0000313" key="2">
    <source>
        <dbReference type="EMBL" id="ATY85741.1"/>
    </source>
</evidence>
<name>A0A2K8N8T8_9BACL</name>
<dbReference type="SUPFAM" id="SSF53756">
    <property type="entry name" value="UDP-Glycosyltransferase/glycogen phosphorylase"/>
    <property type="match status" value="1"/>
</dbReference>
<dbReference type="AlphaFoldDB" id="A0A2K8N8T8"/>
<dbReference type="PANTHER" id="PTHR46660">
    <property type="match status" value="1"/>
</dbReference>
<dbReference type="Proteomes" id="UP000231932">
    <property type="component" value="Chromosome"/>
</dbReference>
<dbReference type="Pfam" id="PF00534">
    <property type="entry name" value="Glycos_transf_1"/>
    <property type="match status" value="1"/>
</dbReference>
<reference evidence="3" key="1">
    <citation type="submission" date="2017-11" db="EMBL/GenBank/DDBJ databases">
        <title>Complete Genome Sequence of Kyrpidia sp. Strain EA-1, a thermophilic, hydrogen-oxidizing Bacterium, isolated from the Azores.</title>
        <authorList>
            <person name="Reiner J.E."/>
            <person name="Lapp C.J."/>
            <person name="Bunk B."/>
            <person name="Gescher J."/>
        </authorList>
    </citation>
    <scope>NUCLEOTIDE SEQUENCE [LARGE SCALE GENOMIC DNA]</scope>
    <source>
        <strain evidence="3">EA-1</strain>
    </source>
</reference>
<dbReference type="EMBL" id="CP024955">
    <property type="protein sequence ID" value="ATY85741.1"/>
    <property type="molecule type" value="Genomic_DNA"/>
</dbReference>
<dbReference type="KEGG" id="kyr:CVV65_13065"/>
<dbReference type="CDD" id="cd03801">
    <property type="entry name" value="GT4_PimA-like"/>
    <property type="match status" value="1"/>
</dbReference>
<sequence>MIAESGAGSKGARRSLEQHERWKEFHDRMSILIVLPVPSPPAGGNWVFSDRLRRHLAEVNLHVRVTTLDSVTTEDIEQCDIVHIFNASRTAVPFVEKFGVPEKPMVITFTGTDVNEEMKRPRERRKIVEVACRARQLIFLTADALQGFCIQCPELKNHCVHIPLGIDVPPGRGYDRSRWGWREEEVVFFLPAGLRPVKRPLYALKPLARLYREGLPVRLCLAGAVFDLDLLRQVETEAEMRPWFQWLGAVPHREVGDLYRCADVVLNTSTSEGLSHALLEAMAAGRAVMASRVPGNRDLIRHGEDGLLYEDAEEFLASARQLALDPEWRESLGQRAATRVAREFSPVVERDRYAQLYRRLVLSPCASGQVAP</sequence>
<keyword evidence="3" id="KW-1185">Reference proteome</keyword>
<accession>A0A2K8N8T8</accession>
<evidence type="ECO:0000259" key="1">
    <source>
        <dbReference type="Pfam" id="PF00534"/>
    </source>
</evidence>
<organism evidence="2 3">
    <name type="scientific">Kyrpidia spormannii</name>
    <dbReference type="NCBI Taxonomy" id="2055160"/>
    <lineage>
        <taxon>Bacteria</taxon>
        <taxon>Bacillati</taxon>
        <taxon>Bacillota</taxon>
        <taxon>Bacilli</taxon>
        <taxon>Bacillales</taxon>
        <taxon>Alicyclobacillaceae</taxon>
        <taxon>Kyrpidia</taxon>
    </lineage>
</organism>
<proteinExistence type="predicted"/>
<evidence type="ECO:0000313" key="3">
    <source>
        <dbReference type="Proteomes" id="UP000231932"/>
    </source>
</evidence>
<dbReference type="InterPro" id="IPR052622">
    <property type="entry name" value="Glycosyltransferase_G1"/>
</dbReference>
<dbReference type="Gene3D" id="3.40.50.2000">
    <property type="entry name" value="Glycogen Phosphorylase B"/>
    <property type="match status" value="2"/>
</dbReference>
<dbReference type="InterPro" id="IPR001296">
    <property type="entry name" value="Glyco_trans_1"/>
</dbReference>
<feature type="domain" description="Glycosyl transferase family 1" evidence="1">
    <location>
        <begin position="176"/>
        <end position="337"/>
    </location>
</feature>